<evidence type="ECO:0000256" key="10">
    <source>
        <dbReference type="SAM" id="MobiDB-lite"/>
    </source>
</evidence>
<feature type="domain" description="Aminoacyl-transfer RNA synthetases class-II family profile" evidence="11">
    <location>
        <begin position="99"/>
        <end position="547"/>
    </location>
</feature>
<evidence type="ECO:0000256" key="2">
    <source>
        <dbReference type="ARBA" id="ARBA00012831"/>
    </source>
</evidence>
<evidence type="ECO:0000256" key="7">
    <source>
        <dbReference type="ARBA" id="ARBA00023146"/>
    </source>
</evidence>
<dbReference type="STRING" id="58919.A0A316ZA54"/>
<dbReference type="InterPro" id="IPR036621">
    <property type="entry name" value="Anticodon-bd_dom_sf"/>
</dbReference>
<comment type="catalytic activity">
    <reaction evidence="9">
        <text>tRNA(Pro) + L-proline + ATP = L-prolyl-tRNA(Pro) + AMP + diphosphate</text>
        <dbReference type="Rhea" id="RHEA:14305"/>
        <dbReference type="Rhea" id="RHEA-COMP:9700"/>
        <dbReference type="Rhea" id="RHEA-COMP:9702"/>
        <dbReference type="ChEBI" id="CHEBI:30616"/>
        <dbReference type="ChEBI" id="CHEBI:33019"/>
        <dbReference type="ChEBI" id="CHEBI:60039"/>
        <dbReference type="ChEBI" id="CHEBI:78442"/>
        <dbReference type="ChEBI" id="CHEBI:78532"/>
        <dbReference type="ChEBI" id="CHEBI:456215"/>
        <dbReference type="EC" id="6.1.1.15"/>
    </reaction>
</comment>
<dbReference type="SUPFAM" id="SSF55681">
    <property type="entry name" value="Class II aaRS and biotin synthetases"/>
    <property type="match status" value="1"/>
</dbReference>
<keyword evidence="3" id="KW-0436">Ligase</keyword>
<sequence length="676" mass="73382">MLKRTRTPHALWRPAVLPWPAALPARALSTSARTDSTAGEAATSATPAPPATSAERPQPLTSNATLLSRFYAPTQRSTEVDTPLSLLQRGGYIRASASGVYTLLPAGLRVQRNIASTIARHMRAAGASQVQMPTLLPAAAWKKSGRWDGMGRELYRLKDRAGKDWLLAPTHEEEVTSLVSELALSAKALPVRVFQMTRKHRDEPRARAGLVRTREFLMKDLYTFDVDEAAASKTYEEVRKAYAAAFDELLGPGNWRAAEADTGAMGGQRSHEYQVDDPTGEDTILSCQSCSYAANEELAAALPTRQNPPSAADDVEVRLYGPTSLLPGATMTAIVGAKSRRLNETKLQRHLSADLRPLPLTSEEAWEWSDRPEGPLPAYEALHVVLDHECRGLEADEVGEALRAAALRYGSPPGTPAEALQDGPTLQELFPAQLQLGSDAPLEAVLPLQYADLRSVEEGDTCASCGSGQLRSTRTIEVGHTFQLGTRYSDALNATFTPSGDGPRVPYQMGCYGIGITRLLGILAAKAHERALQAGRTGFAWPLRLAPFRVLVIVDSAKEEALEAAHLVATRCGRRGLLLGQNQVSFADISVAIDDRSVRRGEKFADADLLGYPHIFVIGKHWEKTGEVEVRDRARGAAPGREETWYVRLGPLRLGPNAYVGPMTARPARQDGNAEQ</sequence>
<dbReference type="EC" id="6.1.1.15" evidence="2"/>
<dbReference type="Pfam" id="PF03129">
    <property type="entry name" value="HGTP_anticodon"/>
    <property type="match status" value="1"/>
</dbReference>
<name>A0A316ZA54_9BASI</name>
<protein>
    <recommendedName>
        <fullName evidence="2">proline--tRNA ligase</fullName>
        <ecNumber evidence="2">6.1.1.15</ecNumber>
    </recommendedName>
    <alternativeName>
        <fullName evidence="8">Prolyl-tRNA synthetase</fullName>
    </alternativeName>
</protein>
<evidence type="ECO:0000259" key="11">
    <source>
        <dbReference type="PROSITE" id="PS50862"/>
    </source>
</evidence>
<comment type="similarity">
    <text evidence="1">Belongs to the class-II aminoacyl-tRNA synthetase family.</text>
</comment>
<dbReference type="Proteomes" id="UP000245946">
    <property type="component" value="Unassembled WGS sequence"/>
</dbReference>
<dbReference type="GO" id="GO:0006433">
    <property type="term" value="P:prolyl-tRNA aminoacylation"/>
    <property type="evidence" value="ECO:0007669"/>
    <property type="project" value="InterPro"/>
</dbReference>
<dbReference type="GO" id="GO:0005739">
    <property type="term" value="C:mitochondrion"/>
    <property type="evidence" value="ECO:0007669"/>
    <property type="project" value="TreeGrafter"/>
</dbReference>
<dbReference type="GO" id="GO:0004827">
    <property type="term" value="F:proline-tRNA ligase activity"/>
    <property type="evidence" value="ECO:0007669"/>
    <property type="project" value="UniProtKB-EC"/>
</dbReference>
<dbReference type="InterPro" id="IPR050062">
    <property type="entry name" value="Pro-tRNA_synthetase"/>
</dbReference>
<feature type="region of interest" description="Disordered" evidence="10">
    <location>
        <begin position="28"/>
        <end position="59"/>
    </location>
</feature>
<dbReference type="RefSeq" id="XP_025598849.1">
    <property type="nucleotide sequence ID" value="XM_025742253.1"/>
</dbReference>
<keyword evidence="4" id="KW-0547">Nucleotide-binding</keyword>
<dbReference type="Pfam" id="PF00587">
    <property type="entry name" value="tRNA-synt_2b"/>
    <property type="match status" value="1"/>
</dbReference>
<dbReference type="SUPFAM" id="SSF52954">
    <property type="entry name" value="Class II aaRS ABD-related"/>
    <property type="match status" value="1"/>
</dbReference>
<gene>
    <name evidence="12" type="ORF">FA09DRAFT_329621</name>
</gene>
<proteinExistence type="inferred from homology"/>
<evidence type="ECO:0000256" key="3">
    <source>
        <dbReference type="ARBA" id="ARBA00022598"/>
    </source>
</evidence>
<organism evidence="12 13">
    <name type="scientific">Tilletiopsis washingtonensis</name>
    <dbReference type="NCBI Taxonomy" id="58919"/>
    <lineage>
        <taxon>Eukaryota</taxon>
        <taxon>Fungi</taxon>
        <taxon>Dikarya</taxon>
        <taxon>Basidiomycota</taxon>
        <taxon>Ustilaginomycotina</taxon>
        <taxon>Exobasidiomycetes</taxon>
        <taxon>Entylomatales</taxon>
        <taxon>Entylomatales incertae sedis</taxon>
        <taxon>Tilletiopsis</taxon>
    </lineage>
</organism>
<reference evidence="12 13" key="1">
    <citation type="journal article" date="2018" name="Mol. Biol. Evol.">
        <title>Broad Genomic Sampling Reveals a Smut Pathogenic Ancestry of the Fungal Clade Ustilaginomycotina.</title>
        <authorList>
            <person name="Kijpornyongpan T."/>
            <person name="Mondo S.J."/>
            <person name="Barry K."/>
            <person name="Sandor L."/>
            <person name="Lee J."/>
            <person name="Lipzen A."/>
            <person name="Pangilinan J."/>
            <person name="LaButti K."/>
            <person name="Hainaut M."/>
            <person name="Henrissat B."/>
            <person name="Grigoriev I.V."/>
            <person name="Spatafora J.W."/>
            <person name="Aime M.C."/>
        </authorList>
    </citation>
    <scope>NUCLEOTIDE SEQUENCE [LARGE SCALE GENOMIC DNA]</scope>
    <source>
        <strain evidence="12 13">MCA 4186</strain>
    </source>
</reference>
<dbReference type="PRINTS" id="PR01046">
    <property type="entry name" value="TRNASYNTHPRO"/>
</dbReference>
<dbReference type="PANTHER" id="PTHR42753">
    <property type="entry name" value="MITOCHONDRIAL RIBOSOME PROTEIN L39/PROLYL-TRNA LIGASE FAMILY MEMBER"/>
    <property type="match status" value="1"/>
</dbReference>
<evidence type="ECO:0000313" key="12">
    <source>
        <dbReference type="EMBL" id="PWN98570.1"/>
    </source>
</evidence>
<evidence type="ECO:0000256" key="5">
    <source>
        <dbReference type="ARBA" id="ARBA00022840"/>
    </source>
</evidence>
<dbReference type="InterPro" id="IPR002316">
    <property type="entry name" value="Pro-tRNA-ligase_IIa"/>
</dbReference>
<keyword evidence="5" id="KW-0067">ATP-binding</keyword>
<evidence type="ECO:0000313" key="13">
    <source>
        <dbReference type="Proteomes" id="UP000245946"/>
    </source>
</evidence>
<keyword evidence="6" id="KW-0648">Protein biosynthesis</keyword>
<feature type="compositionally biased region" description="Low complexity" evidence="10">
    <location>
        <begin position="28"/>
        <end position="54"/>
    </location>
</feature>
<dbReference type="EMBL" id="KZ819291">
    <property type="protein sequence ID" value="PWN98570.1"/>
    <property type="molecule type" value="Genomic_DNA"/>
</dbReference>
<dbReference type="InterPro" id="IPR004154">
    <property type="entry name" value="Anticodon-bd"/>
</dbReference>
<keyword evidence="13" id="KW-1185">Reference proteome</keyword>
<evidence type="ECO:0000256" key="4">
    <source>
        <dbReference type="ARBA" id="ARBA00022741"/>
    </source>
</evidence>
<dbReference type="Gene3D" id="3.30.930.10">
    <property type="entry name" value="Bira Bifunctional Protein, Domain 2"/>
    <property type="match status" value="2"/>
</dbReference>
<evidence type="ECO:0000256" key="8">
    <source>
        <dbReference type="ARBA" id="ARBA00029731"/>
    </source>
</evidence>
<evidence type="ECO:0000256" key="9">
    <source>
        <dbReference type="ARBA" id="ARBA00047671"/>
    </source>
</evidence>
<keyword evidence="7" id="KW-0030">Aminoacyl-tRNA synthetase</keyword>
<dbReference type="PROSITE" id="PS50862">
    <property type="entry name" value="AA_TRNA_LIGASE_II"/>
    <property type="match status" value="1"/>
</dbReference>
<dbReference type="Gene3D" id="3.40.50.800">
    <property type="entry name" value="Anticodon-binding domain"/>
    <property type="match status" value="1"/>
</dbReference>
<dbReference type="AlphaFoldDB" id="A0A316ZA54"/>
<evidence type="ECO:0000256" key="1">
    <source>
        <dbReference type="ARBA" id="ARBA00008226"/>
    </source>
</evidence>
<dbReference type="InterPro" id="IPR006195">
    <property type="entry name" value="aa-tRNA-synth_II"/>
</dbReference>
<dbReference type="InterPro" id="IPR045864">
    <property type="entry name" value="aa-tRNA-synth_II/BPL/LPL"/>
</dbReference>
<dbReference type="GeneID" id="37269797"/>
<evidence type="ECO:0000256" key="6">
    <source>
        <dbReference type="ARBA" id="ARBA00022917"/>
    </source>
</evidence>
<dbReference type="GO" id="GO:0005524">
    <property type="term" value="F:ATP binding"/>
    <property type="evidence" value="ECO:0007669"/>
    <property type="project" value="UniProtKB-KW"/>
</dbReference>
<accession>A0A316ZA54</accession>
<dbReference type="InterPro" id="IPR002314">
    <property type="entry name" value="aa-tRNA-synt_IIb"/>
</dbReference>
<dbReference type="OrthoDB" id="10267474at2759"/>
<dbReference type="PANTHER" id="PTHR42753:SF2">
    <property type="entry name" value="PROLINE--TRNA LIGASE"/>
    <property type="match status" value="1"/>
</dbReference>